<keyword evidence="2" id="KW-1185">Reference proteome</keyword>
<dbReference type="EMBL" id="CP006773">
    <property type="protein sequence ID" value="AHD03010.1"/>
    <property type="molecule type" value="Genomic_DNA"/>
</dbReference>
<evidence type="ECO:0000313" key="1">
    <source>
        <dbReference type="EMBL" id="AHD03010.1"/>
    </source>
</evidence>
<protein>
    <submittedName>
        <fullName evidence="1">Uncharacterized protein</fullName>
    </submittedName>
</protein>
<dbReference type="KEGG" id="lmd:METH_08640"/>
<dbReference type="Proteomes" id="UP000018780">
    <property type="component" value="Chromosome"/>
</dbReference>
<dbReference type="HOGENOM" id="CLU_2130372_0_0_5"/>
<proteinExistence type="predicted"/>
<gene>
    <name evidence="1" type="ORF">METH_08640</name>
</gene>
<accession>V9W042</accession>
<evidence type="ECO:0000313" key="2">
    <source>
        <dbReference type="Proteomes" id="UP000018780"/>
    </source>
</evidence>
<reference evidence="1 2" key="1">
    <citation type="submission" date="2013-09" db="EMBL/GenBank/DDBJ databases">
        <authorList>
            <consortium name="DOE Joint Genome Institute"/>
            <person name="Klenk H.-P."/>
            <person name="Huntemann M."/>
            <person name="Han J."/>
            <person name="Chen A."/>
            <person name="Kyrpides N."/>
            <person name="Mavromatis K."/>
            <person name="Markowitz V."/>
            <person name="Palaniappan K."/>
            <person name="Ivanova N."/>
            <person name="Schaumberg A."/>
            <person name="Pati A."/>
            <person name="Liolios K."/>
            <person name="Nordberg H.P."/>
            <person name="Cantor M.N."/>
            <person name="Hua S.X."/>
            <person name="Woyke T."/>
        </authorList>
    </citation>
    <scope>NUCLEOTIDE SEQUENCE [LARGE SCALE GENOMIC DNA]</scope>
    <source>
        <strain evidence="1 2">DSM 14336</strain>
    </source>
</reference>
<name>V9W042_9RHOB</name>
<dbReference type="AlphaFoldDB" id="V9W042"/>
<organism evidence="1 2">
    <name type="scientific">Leisingera methylohalidivorans DSM 14336</name>
    <dbReference type="NCBI Taxonomy" id="999552"/>
    <lineage>
        <taxon>Bacteria</taxon>
        <taxon>Pseudomonadati</taxon>
        <taxon>Pseudomonadota</taxon>
        <taxon>Alphaproteobacteria</taxon>
        <taxon>Rhodobacterales</taxon>
        <taxon>Roseobacteraceae</taxon>
        <taxon>Leisingera</taxon>
    </lineage>
</organism>
<sequence>MHQWRRKFFRKLSKIAILQKEEKCRIDSKKTALALIIVNKRWINTFLVLCATQVMKKIGHIAGANIILSMMLTLDSFSNIGSIYAMFKPIVSKIKYCSHKVIGQMKRLKSLFF</sequence>